<gene>
    <name evidence="9" type="ORF">IC608_04965</name>
</gene>
<dbReference type="NCBIfam" id="TIGR01988">
    <property type="entry name" value="Ubi-OHases"/>
    <property type="match status" value="1"/>
</dbReference>
<comment type="cofactor">
    <cofactor evidence="1">
        <name>FAD</name>
        <dbReference type="ChEBI" id="CHEBI:57692"/>
    </cofactor>
</comment>
<dbReference type="InterPro" id="IPR002938">
    <property type="entry name" value="FAD-bd"/>
</dbReference>
<dbReference type="InterPro" id="IPR036188">
    <property type="entry name" value="FAD/NAD-bd_sf"/>
</dbReference>
<dbReference type="GO" id="GO:0006744">
    <property type="term" value="P:ubiquinone biosynthetic process"/>
    <property type="evidence" value="ECO:0007669"/>
    <property type="project" value="InterPro"/>
</dbReference>
<evidence type="ECO:0000259" key="8">
    <source>
        <dbReference type="Pfam" id="PF01494"/>
    </source>
</evidence>
<accession>A0A927FRC7</accession>
<evidence type="ECO:0000256" key="7">
    <source>
        <dbReference type="ARBA" id="ARBA00023033"/>
    </source>
</evidence>
<keyword evidence="6" id="KW-0560">Oxidoreductase</keyword>
<evidence type="ECO:0000256" key="6">
    <source>
        <dbReference type="ARBA" id="ARBA00023002"/>
    </source>
</evidence>
<dbReference type="Gene3D" id="3.50.50.60">
    <property type="entry name" value="FAD/NAD(P)-binding domain"/>
    <property type="match status" value="2"/>
</dbReference>
<name>A0A927FRC7_9HYPH</name>
<dbReference type="Pfam" id="PF01494">
    <property type="entry name" value="FAD_binding_3"/>
    <property type="match status" value="1"/>
</dbReference>
<evidence type="ECO:0000256" key="3">
    <source>
        <dbReference type="ARBA" id="ARBA00005349"/>
    </source>
</evidence>
<dbReference type="PRINTS" id="PR00420">
    <property type="entry name" value="RNGMNOXGNASE"/>
</dbReference>
<comment type="caution">
    <text evidence="9">The sequence shown here is derived from an EMBL/GenBank/DDBJ whole genome shotgun (WGS) entry which is preliminary data.</text>
</comment>
<keyword evidence="5" id="KW-0274">FAD</keyword>
<keyword evidence="10" id="KW-1185">Reference proteome</keyword>
<keyword evidence="7 9" id="KW-0503">Monooxygenase</keyword>
<dbReference type="EMBL" id="JACYFU010000001">
    <property type="protein sequence ID" value="MBD8064825.1"/>
    <property type="molecule type" value="Genomic_DNA"/>
</dbReference>
<dbReference type="GO" id="GO:0016705">
    <property type="term" value="F:oxidoreductase activity, acting on paired donors, with incorporation or reduction of molecular oxygen"/>
    <property type="evidence" value="ECO:0007669"/>
    <property type="project" value="InterPro"/>
</dbReference>
<evidence type="ECO:0000313" key="9">
    <source>
        <dbReference type="EMBL" id="MBD8064825.1"/>
    </source>
</evidence>
<dbReference type="GO" id="GO:0004497">
    <property type="term" value="F:monooxygenase activity"/>
    <property type="evidence" value="ECO:0007669"/>
    <property type="project" value="UniProtKB-KW"/>
</dbReference>
<reference evidence="9" key="1">
    <citation type="submission" date="2020-09" db="EMBL/GenBank/DDBJ databases">
        <title>Genome seq and assembly of Devosia sp.</title>
        <authorList>
            <person name="Chhetri G."/>
        </authorList>
    </citation>
    <scope>NUCLEOTIDE SEQUENCE</scope>
    <source>
        <strain evidence="9">PTR5</strain>
    </source>
</reference>
<evidence type="ECO:0000256" key="4">
    <source>
        <dbReference type="ARBA" id="ARBA00022630"/>
    </source>
</evidence>
<dbReference type="InterPro" id="IPR051205">
    <property type="entry name" value="UbiH/COQ6_monooxygenase"/>
</dbReference>
<dbReference type="GO" id="GO:0071949">
    <property type="term" value="F:FAD binding"/>
    <property type="evidence" value="ECO:0007669"/>
    <property type="project" value="InterPro"/>
</dbReference>
<sequence length="387" mass="40887">MTCDADVIVVGGGLAGTAAAVAIARLGLQTLHLAPPAPPDRRTSALMMPSVDFLQRAGLIAAPAEIGHPLTRIRIIDATSRLIRAPETLFDAAEAGLFAFGWNFPNARLLEAFSASGPKETLETQPHTAASFRRDEGMGILTLDNGEELKAPLIVAADGKKSMLRGAAGIVPREHPFTEAALVCDLRLARPIGTTSIEFHYPHGPFTLVAAGDDRANLVWIDEESVLRAAQAGGPEHLRSAILAKSQRLFGTIEVVSPSFVFPLSVLSVTTAGRDGVALVGEAAHAFPPIGAQGLNLGLRDVAGLVSALEAVDREQHDWAEKVILDYSARRMGDLASTGAMVEGLFRSLLADMVPAQLVRASGLWALKSAPPLRRAAFQLGMGARRS</sequence>
<dbReference type="InterPro" id="IPR010971">
    <property type="entry name" value="UbiH/COQ6"/>
</dbReference>
<evidence type="ECO:0000313" key="10">
    <source>
        <dbReference type="Proteomes" id="UP000654108"/>
    </source>
</evidence>
<dbReference type="RefSeq" id="WP_191773166.1">
    <property type="nucleotide sequence ID" value="NZ_JACYFU010000001.1"/>
</dbReference>
<organism evidence="9 10">
    <name type="scientific">Devosia oryzisoli</name>
    <dbReference type="NCBI Taxonomy" id="2774138"/>
    <lineage>
        <taxon>Bacteria</taxon>
        <taxon>Pseudomonadati</taxon>
        <taxon>Pseudomonadota</taxon>
        <taxon>Alphaproteobacteria</taxon>
        <taxon>Hyphomicrobiales</taxon>
        <taxon>Devosiaceae</taxon>
        <taxon>Devosia</taxon>
    </lineage>
</organism>
<evidence type="ECO:0000256" key="2">
    <source>
        <dbReference type="ARBA" id="ARBA00004749"/>
    </source>
</evidence>
<proteinExistence type="inferred from homology"/>
<feature type="domain" description="FAD-binding" evidence="8">
    <location>
        <begin position="4"/>
        <end position="331"/>
    </location>
</feature>
<comment type="similarity">
    <text evidence="3">Belongs to the UbiH/COQ6 family.</text>
</comment>
<dbReference type="Proteomes" id="UP000654108">
    <property type="component" value="Unassembled WGS sequence"/>
</dbReference>
<keyword evidence="4" id="KW-0285">Flavoprotein</keyword>
<evidence type="ECO:0000256" key="1">
    <source>
        <dbReference type="ARBA" id="ARBA00001974"/>
    </source>
</evidence>
<dbReference type="PANTHER" id="PTHR43876">
    <property type="entry name" value="UBIQUINONE BIOSYNTHESIS MONOOXYGENASE COQ6, MITOCHONDRIAL"/>
    <property type="match status" value="1"/>
</dbReference>
<dbReference type="AlphaFoldDB" id="A0A927FRC7"/>
<comment type="pathway">
    <text evidence="2">Cofactor biosynthesis; ubiquinone biosynthesis.</text>
</comment>
<dbReference type="SUPFAM" id="SSF51905">
    <property type="entry name" value="FAD/NAD(P)-binding domain"/>
    <property type="match status" value="1"/>
</dbReference>
<protein>
    <submittedName>
        <fullName evidence="9">FAD-dependent monooxygenase</fullName>
    </submittedName>
</protein>
<dbReference type="PANTHER" id="PTHR43876:SF7">
    <property type="entry name" value="UBIQUINONE BIOSYNTHESIS MONOOXYGENASE COQ6, MITOCHONDRIAL"/>
    <property type="match status" value="1"/>
</dbReference>
<evidence type="ECO:0000256" key="5">
    <source>
        <dbReference type="ARBA" id="ARBA00022827"/>
    </source>
</evidence>